<proteinExistence type="predicted"/>
<comment type="caution">
    <text evidence="1">The sequence shown here is derived from an EMBL/GenBank/DDBJ whole genome shotgun (WGS) entry which is preliminary data.</text>
</comment>
<protein>
    <submittedName>
        <fullName evidence="1">Flagellar C1a complex subunit C1a-32-domain-containing protein</fullName>
    </submittedName>
</protein>
<keyword evidence="1" id="KW-0966">Cell projection</keyword>
<sequence length="151" mass="17819">MKVLAGYRTCEERDEKTEVLVDFHLYNYAFCKEQRFDTQKTSTYMSIMTDVLKQDLSQDDPVSGQQASFDRFRDLILRHCVERPPWSVGIFTLEDVAGITEYVVNSYYRHYRIYKHLFTARVETTLTQRNLHGTEEPRIPPPLCEAMPIEQ</sequence>
<name>A0A835YZX1_9STRA</name>
<dbReference type="PANTHER" id="PTHR28457:SF1">
    <property type="entry name" value="CILIA- AND FLAGELLA-ASSOCIATED PROTEIN 119"/>
    <property type="match status" value="1"/>
</dbReference>
<organism evidence="1 2">
    <name type="scientific">Tribonema minus</name>
    <dbReference type="NCBI Taxonomy" id="303371"/>
    <lineage>
        <taxon>Eukaryota</taxon>
        <taxon>Sar</taxon>
        <taxon>Stramenopiles</taxon>
        <taxon>Ochrophyta</taxon>
        <taxon>PX clade</taxon>
        <taxon>Xanthophyceae</taxon>
        <taxon>Tribonematales</taxon>
        <taxon>Tribonemataceae</taxon>
        <taxon>Tribonema</taxon>
    </lineage>
</organism>
<dbReference type="Proteomes" id="UP000664859">
    <property type="component" value="Unassembled WGS sequence"/>
</dbReference>
<dbReference type="AlphaFoldDB" id="A0A835YZX1"/>
<dbReference type="InterPro" id="IPR032727">
    <property type="entry name" value="CLAMP"/>
</dbReference>
<dbReference type="EMBL" id="JAFCMP010000156">
    <property type="protein sequence ID" value="KAG5184701.1"/>
    <property type="molecule type" value="Genomic_DNA"/>
</dbReference>
<keyword evidence="2" id="KW-1185">Reference proteome</keyword>
<keyword evidence="1" id="KW-0282">Flagellum</keyword>
<evidence type="ECO:0000313" key="1">
    <source>
        <dbReference type="EMBL" id="KAG5184701.1"/>
    </source>
</evidence>
<dbReference type="OrthoDB" id="425082at2759"/>
<accession>A0A835YZX1</accession>
<keyword evidence="1" id="KW-0969">Cilium</keyword>
<dbReference type="PANTHER" id="PTHR28457">
    <property type="entry name" value="COILED-COIL DOMAIN-CONTAINING PROTEIN 189"/>
    <property type="match status" value="1"/>
</dbReference>
<evidence type="ECO:0000313" key="2">
    <source>
        <dbReference type="Proteomes" id="UP000664859"/>
    </source>
</evidence>
<reference evidence="1" key="1">
    <citation type="submission" date="2021-02" db="EMBL/GenBank/DDBJ databases">
        <title>First Annotated Genome of the Yellow-green Alga Tribonema minus.</title>
        <authorList>
            <person name="Mahan K.M."/>
        </authorList>
    </citation>
    <scope>NUCLEOTIDE SEQUENCE</scope>
    <source>
        <strain evidence="1">UTEX B ZZ1240</strain>
    </source>
</reference>
<dbReference type="Pfam" id="PF14769">
    <property type="entry name" value="CLAMP"/>
    <property type="match status" value="1"/>
</dbReference>
<gene>
    <name evidence="1" type="ORF">JKP88DRAFT_268516</name>
</gene>